<sequence>MEIITQKREMLKNYSRSIYTFVLAILSFLLAYIIGIMRLPWFIQNDTLWLLKSGEYMVQNKTILMHDIYSWTMPGVHWYSHEWLWSVLFYAIYKHFGFAGLFWSNVVILALILFVSYFVIESTIGKVLFTITSIIGWGLLYGFFVARALVLATLLLTLSVLVIIKRENLTRKHLLVLALMFVFWANIHSSVVFGVFLIGLFSLIKAIKTREYVESAKTVATVAIASLINPHHIKLYYFFYKLTTARVLTDHINEWLSPNFHNTLLLLLVLVWLVAFVVSIKQKQNLLDTLPFFILGLAMFLSALRNVVYMGLLLGIAFNGTKDDKKQEKRWFSVYIYLLIVTFMFSMNLNHLKLVDEKTMLEQEWAQVFKVVDYMQKNGYTDRVLNEYEFGAYMIFRGIKCAIDSRGDMYYLASPEFTKEYIESFLLQRAPDSLIKKLKAKYILAKSKDSLALYLKAKRYKVLYSDKYSILFKVPE</sequence>
<feature type="transmembrane region" description="Helical" evidence="1">
    <location>
        <begin position="176"/>
        <end position="204"/>
    </location>
</feature>
<accession>A0ABZ0U394</accession>
<feature type="transmembrane region" description="Helical" evidence="1">
    <location>
        <begin position="21"/>
        <end position="43"/>
    </location>
</feature>
<organism evidence="2 3">
    <name type="scientific">Anaerocellum danielii</name>
    <dbReference type="NCBI Taxonomy" id="1387557"/>
    <lineage>
        <taxon>Bacteria</taxon>
        <taxon>Bacillati</taxon>
        <taxon>Bacillota</taxon>
        <taxon>Bacillota incertae sedis</taxon>
        <taxon>Caldicellulosiruptorales</taxon>
        <taxon>Caldicellulosiruptoraceae</taxon>
        <taxon>Anaerocellum</taxon>
    </lineage>
</organism>
<evidence type="ECO:0000256" key="1">
    <source>
        <dbReference type="SAM" id="Phobius"/>
    </source>
</evidence>
<feature type="transmembrane region" description="Helical" evidence="1">
    <location>
        <begin position="100"/>
        <end position="120"/>
    </location>
</feature>
<feature type="transmembrane region" description="Helical" evidence="1">
    <location>
        <begin position="140"/>
        <end position="164"/>
    </location>
</feature>
<keyword evidence="3" id="KW-1185">Reference proteome</keyword>
<evidence type="ECO:0008006" key="4">
    <source>
        <dbReference type="Google" id="ProtNLM"/>
    </source>
</evidence>
<keyword evidence="1" id="KW-0812">Transmembrane</keyword>
<feature type="transmembrane region" description="Helical" evidence="1">
    <location>
        <begin position="330"/>
        <end position="350"/>
    </location>
</feature>
<dbReference type="RefSeq" id="WP_045175463.1">
    <property type="nucleotide sequence ID" value="NZ_CP139957.1"/>
</dbReference>
<feature type="transmembrane region" description="Helical" evidence="1">
    <location>
        <begin position="292"/>
        <end position="318"/>
    </location>
</feature>
<gene>
    <name evidence="2" type="ORF">SOJ16_002031</name>
</gene>
<feature type="transmembrane region" description="Helical" evidence="1">
    <location>
        <begin position="260"/>
        <end position="280"/>
    </location>
</feature>
<keyword evidence="1" id="KW-1133">Transmembrane helix</keyword>
<reference evidence="2 3" key="1">
    <citation type="submission" date="2023-12" db="EMBL/GenBank/DDBJ databases">
        <authorList>
            <person name="Manesh M.J.H."/>
            <person name="Bing R.G."/>
            <person name="Willard D.J."/>
            <person name="Kelly R.M."/>
        </authorList>
    </citation>
    <scope>NUCLEOTIDE SEQUENCE [LARGE SCALE GENOMIC DNA]</scope>
    <source>
        <strain evidence="2 3">DSM 8977</strain>
    </source>
</reference>
<evidence type="ECO:0000313" key="3">
    <source>
        <dbReference type="Proteomes" id="UP001322744"/>
    </source>
</evidence>
<protein>
    <recommendedName>
        <fullName evidence="4">Glycosyltransferase RgtA/B/C/D-like domain-containing protein</fullName>
    </recommendedName>
</protein>
<evidence type="ECO:0000313" key="2">
    <source>
        <dbReference type="EMBL" id="WPX08165.1"/>
    </source>
</evidence>
<dbReference type="EMBL" id="CP139957">
    <property type="protein sequence ID" value="WPX08165.1"/>
    <property type="molecule type" value="Genomic_DNA"/>
</dbReference>
<keyword evidence="1" id="KW-0472">Membrane</keyword>
<dbReference type="Proteomes" id="UP001322744">
    <property type="component" value="Chromosome"/>
</dbReference>
<proteinExistence type="predicted"/>
<name>A0ABZ0U394_9FIRM</name>